<accession>A0A0D2Q4A4</accession>
<feature type="transmembrane region" description="Helical" evidence="1">
    <location>
        <begin position="12"/>
        <end position="36"/>
    </location>
</feature>
<dbReference type="EMBL" id="CM001741">
    <property type="protein sequence ID" value="KJB14174.1"/>
    <property type="molecule type" value="Genomic_DNA"/>
</dbReference>
<reference evidence="2 3" key="1">
    <citation type="journal article" date="2012" name="Nature">
        <title>Repeated polyploidization of Gossypium genomes and the evolution of spinnable cotton fibres.</title>
        <authorList>
            <person name="Paterson A.H."/>
            <person name="Wendel J.F."/>
            <person name="Gundlach H."/>
            <person name="Guo H."/>
            <person name="Jenkins J."/>
            <person name="Jin D."/>
            <person name="Llewellyn D."/>
            <person name="Showmaker K.C."/>
            <person name="Shu S."/>
            <person name="Udall J."/>
            <person name="Yoo M.J."/>
            <person name="Byers R."/>
            <person name="Chen W."/>
            <person name="Doron-Faigenboim A."/>
            <person name="Duke M.V."/>
            <person name="Gong L."/>
            <person name="Grimwood J."/>
            <person name="Grover C."/>
            <person name="Grupp K."/>
            <person name="Hu G."/>
            <person name="Lee T.H."/>
            <person name="Li J."/>
            <person name="Lin L."/>
            <person name="Liu T."/>
            <person name="Marler B.S."/>
            <person name="Page J.T."/>
            <person name="Roberts A.W."/>
            <person name="Romanel E."/>
            <person name="Sanders W.S."/>
            <person name="Szadkowski E."/>
            <person name="Tan X."/>
            <person name="Tang H."/>
            <person name="Xu C."/>
            <person name="Wang J."/>
            <person name="Wang Z."/>
            <person name="Zhang D."/>
            <person name="Zhang L."/>
            <person name="Ashrafi H."/>
            <person name="Bedon F."/>
            <person name="Bowers J.E."/>
            <person name="Brubaker C.L."/>
            <person name="Chee P.W."/>
            <person name="Das S."/>
            <person name="Gingle A.R."/>
            <person name="Haigler C.H."/>
            <person name="Harker D."/>
            <person name="Hoffmann L.V."/>
            <person name="Hovav R."/>
            <person name="Jones D.C."/>
            <person name="Lemke C."/>
            <person name="Mansoor S."/>
            <person name="ur Rahman M."/>
            <person name="Rainville L.N."/>
            <person name="Rambani A."/>
            <person name="Reddy U.K."/>
            <person name="Rong J.K."/>
            <person name="Saranga Y."/>
            <person name="Scheffler B.E."/>
            <person name="Scheffler J.A."/>
            <person name="Stelly D.M."/>
            <person name="Triplett B.A."/>
            <person name="Van Deynze A."/>
            <person name="Vaslin M.F."/>
            <person name="Waghmare V.N."/>
            <person name="Walford S.A."/>
            <person name="Wright R.J."/>
            <person name="Zaki E.A."/>
            <person name="Zhang T."/>
            <person name="Dennis E.S."/>
            <person name="Mayer K.F."/>
            <person name="Peterson D.G."/>
            <person name="Rokhsar D.S."/>
            <person name="Wang X."/>
            <person name="Schmutz J."/>
        </authorList>
    </citation>
    <scope>NUCLEOTIDE SEQUENCE [LARGE SCALE GENOMIC DNA]</scope>
</reference>
<dbReference type="Proteomes" id="UP000032304">
    <property type="component" value="Chromosome 2"/>
</dbReference>
<dbReference type="Gramene" id="KJB14174">
    <property type="protein sequence ID" value="KJB14174"/>
    <property type="gene ID" value="B456_002G113100"/>
</dbReference>
<evidence type="ECO:0000256" key="1">
    <source>
        <dbReference type="SAM" id="Phobius"/>
    </source>
</evidence>
<organism evidence="2 3">
    <name type="scientific">Gossypium raimondii</name>
    <name type="common">Peruvian cotton</name>
    <name type="synonym">Gossypium klotzschianum subsp. raimondii</name>
    <dbReference type="NCBI Taxonomy" id="29730"/>
    <lineage>
        <taxon>Eukaryota</taxon>
        <taxon>Viridiplantae</taxon>
        <taxon>Streptophyta</taxon>
        <taxon>Embryophyta</taxon>
        <taxon>Tracheophyta</taxon>
        <taxon>Spermatophyta</taxon>
        <taxon>Magnoliopsida</taxon>
        <taxon>eudicotyledons</taxon>
        <taxon>Gunneridae</taxon>
        <taxon>Pentapetalae</taxon>
        <taxon>rosids</taxon>
        <taxon>malvids</taxon>
        <taxon>Malvales</taxon>
        <taxon>Malvaceae</taxon>
        <taxon>Malvoideae</taxon>
        <taxon>Gossypium</taxon>
    </lineage>
</organism>
<protein>
    <submittedName>
        <fullName evidence="2">Uncharacterized protein</fullName>
    </submittedName>
</protein>
<feature type="transmembrane region" description="Helical" evidence="1">
    <location>
        <begin position="48"/>
        <end position="71"/>
    </location>
</feature>
<keyword evidence="1" id="KW-0472">Membrane</keyword>
<sequence length="77" mass="8975">MRQRCLLLKVSFLLLNLSILLAFNFSSSFMLFLFVVDLLDSVPCIINWFDILSAFSWAVSFRFLLLLSLYVQSLTLF</sequence>
<evidence type="ECO:0000313" key="3">
    <source>
        <dbReference type="Proteomes" id="UP000032304"/>
    </source>
</evidence>
<name>A0A0D2Q4A4_GOSRA</name>
<keyword evidence="1" id="KW-0812">Transmembrane</keyword>
<gene>
    <name evidence="2" type="ORF">B456_002G113100</name>
</gene>
<keyword evidence="1" id="KW-1133">Transmembrane helix</keyword>
<evidence type="ECO:0000313" key="2">
    <source>
        <dbReference type="EMBL" id="KJB14174.1"/>
    </source>
</evidence>
<dbReference type="AlphaFoldDB" id="A0A0D2Q4A4"/>
<keyword evidence="3" id="KW-1185">Reference proteome</keyword>
<proteinExistence type="predicted"/>